<feature type="transmembrane region" description="Helical" evidence="1">
    <location>
        <begin position="20"/>
        <end position="42"/>
    </location>
</feature>
<evidence type="ECO:0000313" key="2">
    <source>
        <dbReference type="EMBL" id="CBI40882.3"/>
    </source>
</evidence>
<evidence type="ECO:0000313" key="3">
    <source>
        <dbReference type="Proteomes" id="UP000009183"/>
    </source>
</evidence>
<protein>
    <submittedName>
        <fullName evidence="2">Uncharacterized protein</fullName>
    </submittedName>
</protein>
<reference evidence="3" key="1">
    <citation type="journal article" date="2007" name="Nature">
        <title>The grapevine genome sequence suggests ancestral hexaploidization in major angiosperm phyla.</title>
        <authorList>
            <consortium name="The French-Italian Public Consortium for Grapevine Genome Characterization."/>
            <person name="Jaillon O."/>
            <person name="Aury J.-M."/>
            <person name="Noel B."/>
            <person name="Policriti A."/>
            <person name="Clepet C."/>
            <person name="Casagrande A."/>
            <person name="Choisne N."/>
            <person name="Aubourg S."/>
            <person name="Vitulo N."/>
            <person name="Jubin C."/>
            <person name="Vezzi A."/>
            <person name="Legeai F."/>
            <person name="Hugueney P."/>
            <person name="Dasilva C."/>
            <person name="Horner D."/>
            <person name="Mica E."/>
            <person name="Jublot D."/>
            <person name="Poulain J."/>
            <person name="Bruyere C."/>
            <person name="Billault A."/>
            <person name="Segurens B."/>
            <person name="Gouyvenoux M."/>
            <person name="Ugarte E."/>
            <person name="Cattonaro F."/>
            <person name="Anthouard V."/>
            <person name="Vico V."/>
            <person name="Del Fabbro C."/>
            <person name="Alaux M."/>
            <person name="Di Gaspero G."/>
            <person name="Dumas V."/>
            <person name="Felice N."/>
            <person name="Paillard S."/>
            <person name="Juman I."/>
            <person name="Moroldo M."/>
            <person name="Scalabrin S."/>
            <person name="Canaguier A."/>
            <person name="Le Clainche I."/>
            <person name="Malacrida G."/>
            <person name="Durand E."/>
            <person name="Pesole G."/>
            <person name="Laucou V."/>
            <person name="Chatelet P."/>
            <person name="Merdinoglu D."/>
            <person name="Delledonne M."/>
            <person name="Pezzotti M."/>
            <person name="Lecharny A."/>
            <person name="Scarpelli C."/>
            <person name="Artiguenave F."/>
            <person name="Pe M.E."/>
            <person name="Valle G."/>
            <person name="Morgante M."/>
            <person name="Caboche M."/>
            <person name="Adam-Blondon A.-F."/>
            <person name="Weissenbach J."/>
            <person name="Quetier F."/>
            <person name="Wincker P."/>
        </authorList>
    </citation>
    <scope>NUCLEOTIDE SEQUENCE [LARGE SCALE GENOMIC DNA]</scope>
    <source>
        <strain evidence="3">cv. Pinot noir / PN40024</strain>
    </source>
</reference>
<accession>D7UDR7</accession>
<dbReference type="HOGENOM" id="CLU_2404039_0_0_1"/>
<keyword evidence="1" id="KW-0472">Membrane</keyword>
<dbReference type="EMBL" id="FN596765">
    <property type="protein sequence ID" value="CBI40882.3"/>
    <property type="molecule type" value="Genomic_DNA"/>
</dbReference>
<keyword evidence="1" id="KW-0812">Transmembrane</keyword>
<dbReference type="PaxDb" id="29760-VIT_00s0245g00060.t01"/>
<sequence length="93" mass="11066">MWQFPKGSFQEGMLTSGPDFINSYCILLLIILSQISSLSWCIREWFREGFRRPIRKLHETECRIAESWLGVLFHCLESFITYLYSSTFNNFDL</sequence>
<evidence type="ECO:0000256" key="1">
    <source>
        <dbReference type="SAM" id="Phobius"/>
    </source>
</evidence>
<organism evidence="2 3">
    <name type="scientific">Vitis vinifera</name>
    <name type="common">Grape</name>
    <dbReference type="NCBI Taxonomy" id="29760"/>
    <lineage>
        <taxon>Eukaryota</taxon>
        <taxon>Viridiplantae</taxon>
        <taxon>Streptophyta</taxon>
        <taxon>Embryophyta</taxon>
        <taxon>Tracheophyta</taxon>
        <taxon>Spermatophyta</taxon>
        <taxon>Magnoliopsida</taxon>
        <taxon>eudicotyledons</taxon>
        <taxon>Gunneridae</taxon>
        <taxon>Pentapetalae</taxon>
        <taxon>rosids</taxon>
        <taxon>Vitales</taxon>
        <taxon>Vitaceae</taxon>
        <taxon>Viteae</taxon>
        <taxon>Vitis</taxon>
    </lineage>
</organism>
<keyword evidence="3" id="KW-1185">Reference proteome</keyword>
<dbReference type="InParanoid" id="D7UDR7"/>
<dbReference type="Proteomes" id="UP000009183">
    <property type="component" value="Unassembled WGS sequence, unordered"/>
</dbReference>
<name>D7UDR7_VITVI</name>
<keyword evidence="1" id="KW-1133">Transmembrane helix</keyword>
<gene>
    <name evidence="2" type="ORF">VIT_00s0245g00060</name>
</gene>
<dbReference type="AlphaFoldDB" id="D7UDR7"/>
<proteinExistence type="predicted"/>